<evidence type="ECO:0000259" key="8">
    <source>
        <dbReference type="PROSITE" id="PS50090"/>
    </source>
</evidence>
<dbReference type="SUPFAM" id="SSF46689">
    <property type="entry name" value="Homeodomain-like"/>
    <property type="match status" value="1"/>
</dbReference>
<keyword evidence="7" id="KW-1133">Transmembrane helix</keyword>
<keyword evidence="4" id="KW-0238">DNA-binding</keyword>
<dbReference type="GO" id="GO:0005634">
    <property type="term" value="C:nucleus"/>
    <property type="evidence" value="ECO:0007669"/>
    <property type="project" value="UniProtKB-SubCell"/>
</dbReference>
<protein>
    <submittedName>
        <fullName evidence="10">R2R3-MYB factor</fullName>
    </submittedName>
</protein>
<feature type="transmembrane region" description="Helical" evidence="7">
    <location>
        <begin position="21"/>
        <end position="38"/>
    </location>
</feature>
<feature type="domain" description="Myb-like" evidence="8">
    <location>
        <begin position="93"/>
        <end position="143"/>
    </location>
</feature>
<evidence type="ECO:0000256" key="2">
    <source>
        <dbReference type="ARBA" id="ARBA00022737"/>
    </source>
</evidence>
<feature type="domain" description="HTH myb-type" evidence="9">
    <location>
        <begin position="97"/>
        <end position="147"/>
    </location>
</feature>
<dbReference type="PANTHER" id="PTHR45675">
    <property type="entry name" value="MYB TRANSCRIPTION FACTOR-RELATED-RELATED"/>
    <property type="match status" value="1"/>
</dbReference>
<name>A0A0M3Q0K7_LABPU</name>
<dbReference type="PROSITE" id="PS50090">
    <property type="entry name" value="MYB_LIKE"/>
    <property type="match status" value="2"/>
</dbReference>
<accession>A0A0M3Q0K7</accession>
<dbReference type="InterPro" id="IPR009057">
    <property type="entry name" value="Homeodomain-like_sf"/>
</dbReference>
<dbReference type="InterPro" id="IPR044676">
    <property type="entry name" value="EOBI/EOBII-like_plant"/>
</dbReference>
<evidence type="ECO:0000256" key="7">
    <source>
        <dbReference type="SAM" id="Phobius"/>
    </source>
</evidence>
<gene>
    <name evidence="10" type="primary">MYB</name>
</gene>
<dbReference type="InterPro" id="IPR017930">
    <property type="entry name" value="Myb_dom"/>
</dbReference>
<evidence type="ECO:0000256" key="6">
    <source>
        <dbReference type="ARBA" id="ARBA00023242"/>
    </source>
</evidence>
<dbReference type="PANTHER" id="PTHR45675:SF97">
    <property type="entry name" value="MYB DOMAIN PROTEIN 79"/>
    <property type="match status" value="1"/>
</dbReference>
<keyword evidence="5" id="KW-0804">Transcription</keyword>
<keyword evidence="3" id="KW-0805">Transcription regulation</keyword>
<dbReference type="GO" id="GO:0003700">
    <property type="term" value="F:DNA-binding transcription factor activity"/>
    <property type="evidence" value="ECO:0007669"/>
    <property type="project" value="InterPro"/>
</dbReference>
<reference evidence="10" key="1">
    <citation type="submission" date="2015-03" db="EMBL/GenBank/DDBJ databases">
        <title>A R2R3-MYB Transcription Factor from Lablab Purpureus Induced By Drought Increases Tolerance to Abiotic Stress in Arabidopsis.</title>
        <authorList>
            <person name="Yao L."/>
            <person name="Yan J."/>
            <person name="Zhong Y."/>
            <person name="Wu T."/>
        </authorList>
    </citation>
    <scope>NUCLEOTIDE SEQUENCE</scope>
</reference>
<dbReference type="FunFam" id="1.10.10.60:FF:000011">
    <property type="entry name" value="Myb transcription factor"/>
    <property type="match status" value="1"/>
</dbReference>
<evidence type="ECO:0000256" key="3">
    <source>
        <dbReference type="ARBA" id="ARBA00023015"/>
    </source>
</evidence>
<evidence type="ECO:0000256" key="5">
    <source>
        <dbReference type="ARBA" id="ARBA00023163"/>
    </source>
</evidence>
<dbReference type="Gene3D" id="1.10.10.60">
    <property type="entry name" value="Homeodomain-like"/>
    <property type="match status" value="2"/>
</dbReference>
<feature type="domain" description="Myb-like" evidence="8">
    <location>
        <begin position="40"/>
        <end position="92"/>
    </location>
</feature>
<keyword evidence="2" id="KW-0677">Repeat</keyword>
<dbReference type="EMBL" id="KP966100">
    <property type="protein sequence ID" value="ALB75308.1"/>
    <property type="molecule type" value="mRNA"/>
</dbReference>
<dbReference type="Pfam" id="PF00249">
    <property type="entry name" value="Myb_DNA-binding"/>
    <property type="match status" value="2"/>
</dbReference>
<evidence type="ECO:0000256" key="4">
    <source>
        <dbReference type="ARBA" id="ARBA00023125"/>
    </source>
</evidence>
<sequence length="285" mass="33424">MGSTIEFVRQTLPKRQQLRRFFCMYWGVMAGNMGWGVIEEEGWRKGPWTAEEDRLLIQYVRLHGEGRWNSVARLAGLKRNGKSCRLRWVNYLRPDLKKGQITPQEESIIQELHARWGNRWSTIARSLPGRTDNEIKNYWRTHFKKKTKSPSDAAEKARIRSSRRQQFQQQQLQLKHQQQVQQQQQQFQFNLDIKGIINLLEENDHRVPSTSQETQEMVNMYPNTSEQQGYFYSMFNVNDNVSAPESSNEEILWDGLWNLDDVLCNFNAASATSKASLHNLVSPFS</sequence>
<evidence type="ECO:0000313" key="10">
    <source>
        <dbReference type="EMBL" id="ALB75308.1"/>
    </source>
</evidence>
<keyword evidence="6" id="KW-0539">Nucleus</keyword>
<dbReference type="SMART" id="SM00717">
    <property type="entry name" value="SANT"/>
    <property type="match status" value="2"/>
</dbReference>
<evidence type="ECO:0000259" key="9">
    <source>
        <dbReference type="PROSITE" id="PS51294"/>
    </source>
</evidence>
<comment type="subcellular location">
    <subcellularLocation>
        <location evidence="1">Nucleus</location>
    </subcellularLocation>
</comment>
<dbReference type="InterPro" id="IPR001005">
    <property type="entry name" value="SANT/Myb"/>
</dbReference>
<dbReference type="GO" id="GO:0043565">
    <property type="term" value="F:sequence-specific DNA binding"/>
    <property type="evidence" value="ECO:0007669"/>
    <property type="project" value="InterPro"/>
</dbReference>
<dbReference type="CDD" id="cd00167">
    <property type="entry name" value="SANT"/>
    <property type="match status" value="2"/>
</dbReference>
<proteinExistence type="evidence at transcript level"/>
<organism evidence="10">
    <name type="scientific">Lablab purpureus</name>
    <name type="common">Hyacinth bean</name>
    <name type="synonym">Dolichos lablab</name>
    <dbReference type="NCBI Taxonomy" id="35936"/>
    <lineage>
        <taxon>Eukaryota</taxon>
        <taxon>Viridiplantae</taxon>
        <taxon>Streptophyta</taxon>
        <taxon>Embryophyta</taxon>
        <taxon>Tracheophyta</taxon>
        <taxon>Spermatophyta</taxon>
        <taxon>Magnoliopsida</taxon>
        <taxon>eudicotyledons</taxon>
        <taxon>Gunneridae</taxon>
        <taxon>Pentapetalae</taxon>
        <taxon>rosids</taxon>
        <taxon>fabids</taxon>
        <taxon>Fabales</taxon>
        <taxon>Fabaceae</taxon>
        <taxon>Papilionoideae</taxon>
        <taxon>50 kb inversion clade</taxon>
        <taxon>NPAAA clade</taxon>
        <taxon>indigoferoid/millettioid clade</taxon>
        <taxon>Phaseoleae</taxon>
        <taxon>Lablab</taxon>
    </lineage>
</organism>
<keyword evidence="7" id="KW-0812">Transmembrane</keyword>
<dbReference type="PROSITE" id="PS51294">
    <property type="entry name" value="HTH_MYB"/>
    <property type="match status" value="2"/>
</dbReference>
<evidence type="ECO:0000256" key="1">
    <source>
        <dbReference type="ARBA" id="ARBA00004123"/>
    </source>
</evidence>
<feature type="domain" description="HTH myb-type" evidence="9">
    <location>
        <begin position="44"/>
        <end position="96"/>
    </location>
</feature>
<dbReference type="AlphaFoldDB" id="A0A0M3Q0K7"/>
<dbReference type="FunFam" id="1.10.10.60:FF:000174">
    <property type="entry name" value="MYB-related transcription factor"/>
    <property type="match status" value="1"/>
</dbReference>
<keyword evidence="7" id="KW-0472">Membrane</keyword>